<accession>A0AA88ASI4</accession>
<organism evidence="1 2">
    <name type="scientific">Ficus carica</name>
    <name type="common">Common fig</name>
    <dbReference type="NCBI Taxonomy" id="3494"/>
    <lineage>
        <taxon>Eukaryota</taxon>
        <taxon>Viridiplantae</taxon>
        <taxon>Streptophyta</taxon>
        <taxon>Embryophyta</taxon>
        <taxon>Tracheophyta</taxon>
        <taxon>Spermatophyta</taxon>
        <taxon>Magnoliopsida</taxon>
        <taxon>eudicotyledons</taxon>
        <taxon>Gunneridae</taxon>
        <taxon>Pentapetalae</taxon>
        <taxon>rosids</taxon>
        <taxon>fabids</taxon>
        <taxon>Rosales</taxon>
        <taxon>Moraceae</taxon>
        <taxon>Ficeae</taxon>
        <taxon>Ficus</taxon>
    </lineage>
</organism>
<comment type="caution">
    <text evidence="1">The sequence shown here is derived from an EMBL/GenBank/DDBJ whole genome shotgun (WGS) entry which is preliminary data.</text>
</comment>
<dbReference type="Proteomes" id="UP001187192">
    <property type="component" value="Unassembled WGS sequence"/>
</dbReference>
<sequence>MARALKYYSYYYVTKEKCHGRLLLAIKCWCRTVACCVTNDSTRSDNTTREARQIPCLGARSSWHHYPNRETVIREAGCSQPGHSCVSPP</sequence>
<evidence type="ECO:0000313" key="1">
    <source>
        <dbReference type="EMBL" id="GMN52258.1"/>
    </source>
</evidence>
<name>A0AA88ASI4_FICCA</name>
<evidence type="ECO:0000313" key="2">
    <source>
        <dbReference type="Proteomes" id="UP001187192"/>
    </source>
</evidence>
<gene>
    <name evidence="1" type="ORF">TIFTF001_021403</name>
</gene>
<dbReference type="EMBL" id="BTGU01000041">
    <property type="protein sequence ID" value="GMN52258.1"/>
    <property type="molecule type" value="Genomic_DNA"/>
</dbReference>
<proteinExistence type="predicted"/>
<keyword evidence="2" id="KW-1185">Reference proteome</keyword>
<reference evidence="1" key="1">
    <citation type="submission" date="2023-07" db="EMBL/GenBank/DDBJ databases">
        <title>draft genome sequence of fig (Ficus carica).</title>
        <authorList>
            <person name="Takahashi T."/>
            <person name="Nishimura K."/>
        </authorList>
    </citation>
    <scope>NUCLEOTIDE SEQUENCE</scope>
</reference>
<dbReference type="AlphaFoldDB" id="A0AA88ASI4"/>
<protein>
    <submittedName>
        <fullName evidence="1">Uncharacterized protein</fullName>
    </submittedName>
</protein>